<keyword evidence="2" id="KW-0472">Membrane</keyword>
<dbReference type="Proteomes" id="UP001500879">
    <property type="component" value="Unassembled WGS sequence"/>
</dbReference>
<feature type="region of interest" description="Disordered" evidence="1">
    <location>
        <begin position="1"/>
        <end position="27"/>
    </location>
</feature>
<evidence type="ECO:0000256" key="1">
    <source>
        <dbReference type="SAM" id="MobiDB-lite"/>
    </source>
</evidence>
<protein>
    <submittedName>
        <fullName evidence="3">Uncharacterized protein</fullName>
    </submittedName>
</protein>
<organism evidence="3 4">
    <name type="scientific">Streptomyces luteireticuli</name>
    <dbReference type="NCBI Taxonomy" id="173858"/>
    <lineage>
        <taxon>Bacteria</taxon>
        <taxon>Bacillati</taxon>
        <taxon>Actinomycetota</taxon>
        <taxon>Actinomycetes</taxon>
        <taxon>Kitasatosporales</taxon>
        <taxon>Streptomycetaceae</taxon>
        <taxon>Streptomyces</taxon>
    </lineage>
</organism>
<proteinExistence type="predicted"/>
<keyword evidence="4" id="KW-1185">Reference proteome</keyword>
<accession>A0ABN0YGG4</accession>
<evidence type="ECO:0000313" key="4">
    <source>
        <dbReference type="Proteomes" id="UP001500879"/>
    </source>
</evidence>
<feature type="transmembrane region" description="Helical" evidence="2">
    <location>
        <begin position="261"/>
        <end position="279"/>
    </location>
</feature>
<sequence length="283" mass="29108">MDGYVMARGRARDDEDHGVPDENHGFLGARPPGAWWRSYTGSTDPDRPTLLVEADAGGWRAYLGGIPAGPLGAEPAPDTAPSGFALAFTGGPGEEAAGGVVRLVARWLEDLAEGRPDGPVSACLRRHFPDGTVERLGGTDTAGETRLLLARTLADVAWLPAPGDAGGPDLPAAGGDPPAWIGTVHHRSSRERFVMRVEELLSGVEGRALLLNRVGGPEQAPAGRPGERLTVLTDRPAGTLGGGPVALAGGRPPYGALSAKALILAGAVVVVGCFVWVLCMTAG</sequence>
<evidence type="ECO:0000256" key="2">
    <source>
        <dbReference type="SAM" id="Phobius"/>
    </source>
</evidence>
<keyword evidence="2" id="KW-0812">Transmembrane</keyword>
<evidence type="ECO:0000313" key="3">
    <source>
        <dbReference type="EMBL" id="GAA0394810.1"/>
    </source>
</evidence>
<gene>
    <name evidence="3" type="ORF">GCM10010357_14680</name>
</gene>
<reference evidence="3 4" key="1">
    <citation type="journal article" date="2019" name="Int. J. Syst. Evol. Microbiol.">
        <title>The Global Catalogue of Microorganisms (GCM) 10K type strain sequencing project: providing services to taxonomists for standard genome sequencing and annotation.</title>
        <authorList>
            <consortium name="The Broad Institute Genomics Platform"/>
            <consortium name="The Broad Institute Genome Sequencing Center for Infectious Disease"/>
            <person name="Wu L."/>
            <person name="Ma J."/>
        </authorList>
    </citation>
    <scope>NUCLEOTIDE SEQUENCE [LARGE SCALE GENOMIC DNA]</scope>
    <source>
        <strain evidence="3 4">JCM 4788</strain>
    </source>
</reference>
<dbReference type="RefSeq" id="WP_344021160.1">
    <property type="nucleotide sequence ID" value="NZ_BAAABX010000014.1"/>
</dbReference>
<comment type="caution">
    <text evidence="3">The sequence shown here is derived from an EMBL/GenBank/DDBJ whole genome shotgun (WGS) entry which is preliminary data.</text>
</comment>
<keyword evidence="2" id="KW-1133">Transmembrane helix</keyword>
<name>A0ABN0YGG4_9ACTN</name>
<dbReference type="EMBL" id="BAAABX010000014">
    <property type="protein sequence ID" value="GAA0394810.1"/>
    <property type="molecule type" value="Genomic_DNA"/>
</dbReference>
<feature type="compositionally biased region" description="Basic and acidic residues" evidence="1">
    <location>
        <begin position="10"/>
        <end position="24"/>
    </location>
</feature>